<feature type="region of interest" description="Disordered" evidence="1">
    <location>
        <begin position="916"/>
        <end position="948"/>
    </location>
</feature>
<feature type="compositionally biased region" description="Basic and acidic residues" evidence="1">
    <location>
        <begin position="991"/>
        <end position="1016"/>
    </location>
</feature>
<feature type="compositionally biased region" description="Basic and acidic residues" evidence="1">
    <location>
        <begin position="212"/>
        <end position="227"/>
    </location>
</feature>
<dbReference type="InterPro" id="IPR016641">
    <property type="entry name" value="EGD2/NACA0like"/>
</dbReference>
<organism evidence="2 3">
    <name type="scientific">Diaphorina citri</name>
    <name type="common">Asian citrus psyllid</name>
    <dbReference type="NCBI Taxonomy" id="121845"/>
    <lineage>
        <taxon>Eukaryota</taxon>
        <taxon>Metazoa</taxon>
        <taxon>Ecdysozoa</taxon>
        <taxon>Arthropoda</taxon>
        <taxon>Hexapoda</taxon>
        <taxon>Insecta</taxon>
        <taxon>Pterygota</taxon>
        <taxon>Neoptera</taxon>
        <taxon>Paraneoptera</taxon>
        <taxon>Hemiptera</taxon>
        <taxon>Sternorrhyncha</taxon>
        <taxon>Psylloidea</taxon>
        <taxon>Psyllidae</taxon>
        <taxon>Diaphorininae</taxon>
        <taxon>Diaphorina</taxon>
    </lineage>
</organism>
<feature type="compositionally biased region" description="Basic and acidic residues" evidence="1">
    <location>
        <begin position="183"/>
        <end position="201"/>
    </location>
</feature>
<feature type="region of interest" description="Disordered" evidence="1">
    <location>
        <begin position="973"/>
        <end position="1016"/>
    </location>
</feature>
<gene>
    <name evidence="3" type="primary">LOC113469464</name>
</gene>
<dbReference type="Proteomes" id="UP000079169">
    <property type="component" value="Unplaced"/>
</dbReference>
<protein>
    <submittedName>
        <fullName evidence="3">Uncharacterized protein LOC113469464</fullName>
    </submittedName>
</protein>
<feature type="compositionally biased region" description="Basic and acidic residues" evidence="1">
    <location>
        <begin position="935"/>
        <end position="948"/>
    </location>
</feature>
<feature type="compositionally biased region" description="Basic and acidic residues" evidence="1">
    <location>
        <begin position="479"/>
        <end position="492"/>
    </location>
</feature>
<feature type="compositionally biased region" description="Low complexity" evidence="1">
    <location>
        <begin position="1050"/>
        <end position="1061"/>
    </location>
</feature>
<feature type="compositionally biased region" description="Basic and acidic residues" evidence="1">
    <location>
        <begin position="104"/>
        <end position="116"/>
    </location>
</feature>
<feature type="region of interest" description="Disordered" evidence="1">
    <location>
        <begin position="1033"/>
        <end position="1245"/>
    </location>
</feature>
<feature type="compositionally biased region" description="Basic and acidic residues" evidence="1">
    <location>
        <begin position="350"/>
        <end position="448"/>
    </location>
</feature>
<sequence length="1262" mass="139852">MLQHSEASSCTVLLTNGLDKIIKLQRDMKQFRQSVGKSGSAGSKSVLPAAPSPRTSSRFLDKLSQQQQQGGLSKVTPPSSTTVTPNKRDKSKLNTSVHVSVLFHVEDAEMDAPKAEEEVEDVNVAKGKGDARRKSSPTEILLNESDKQTNVEEEVEEVNVAKGKGYARRKSAPAEALPNESDENVKNDEVNVTKTKGDARRKSAPTETCPDESDKTRASDENVKEDEASQTNEQTEKKERPTRKSILKASKVQTQVEESSEANEATGDKPQRSTRQSIRTCGKLDPLVAEQDESSVGEDFAAPRAMGKKARNPRKSILKGPKQSVEPPMTRKSVKFNAKLLLSNTLEEGNDGKDDKDHGKDNKDHGKDDKDHGKGDKDHGKDDKDEQKNEPNKDEHESDPTVSVDKEENADKGEDEVKPVKKKEENVNPSEDREKVVELKEEENKSSDLNKTTEFMEVDTQGLDSIKETIGDNDGDFGSTHEGKQVKEESGDQSRGIPSGNNIQTEDKHDNPKPNNNPNATEANPNAREAITQKSTSTTQPITPQSPQPSTHLALPKHDKQDVNKSKRKSNVSRIELDIRKKTIQQIYENIHLYRSNEVIFDMNSVCVNDKPLVYEKFKTQILYNNLKFLLTEHAIYGVTDASLNAAFGPNAGLHQNNMTVGAQHCTLAGNQTTLGMTHLGNETLHKTGYYGNETTRFLPNETTRFGFQGNETNASLGITLNKTGVPMYRLVNGDTKIGSKHLNHMIVTKNSGTKSFHFISSFSFVLLGQPVTLPIEEMNISHLWSGETLSEMLDCFRGLTSVNLFLITVLTEQKQLIDKRFKTKLADKLLGLSKGMGSGYWVKYLDYTTWAFKEHVPPEFNIYEEDSTLVRIENVKFNFYVNEPTASTDELADNKLTSNGEIEKDMLSRIEKDTTQVMSREKSEQDNPKQTSETQRESSEHRKYGAEKATCKTNVDKVDKAVAGKDVCKADVKDVESQSKEDEKMETEDREDRITESKETCREQKETREEVEEKISKVKADASILNASTSFMIPDTQQNDVHMQQNEVTPQQNNATPQQNDGKDLSSEPSSLEVIESSQESSLVDLKSPKPHSTKFVTSTPFACRLAKEPTSKSGESGLSGLSGSSRSVDTLERPVLESDTDSPRRNFGPAGKLDSPRVSRIFPPVQGKVKVGGEEHSSPPQAVSTPRPGKGKFGGEEHASPPEAVSTPRRGEQSPRKAMVSSEERRQAMGLFGGKKTTPPQQSALGKQCAFILFYFLPLI</sequence>
<feature type="compositionally biased region" description="Low complexity" evidence="1">
    <location>
        <begin position="513"/>
        <end position="551"/>
    </location>
</feature>
<feature type="compositionally biased region" description="Basic residues" evidence="1">
    <location>
        <begin position="306"/>
        <end position="317"/>
    </location>
</feature>
<reference evidence="3" key="1">
    <citation type="submission" date="2025-08" db="UniProtKB">
        <authorList>
            <consortium name="RefSeq"/>
        </authorList>
    </citation>
    <scope>IDENTIFICATION</scope>
</reference>
<evidence type="ECO:0000313" key="2">
    <source>
        <dbReference type="Proteomes" id="UP000079169"/>
    </source>
</evidence>
<feature type="compositionally biased region" description="Low complexity" evidence="1">
    <location>
        <begin position="1113"/>
        <end position="1129"/>
    </location>
</feature>
<feature type="region of interest" description="Disordered" evidence="1">
    <location>
        <begin position="29"/>
        <end position="571"/>
    </location>
</feature>
<feature type="compositionally biased region" description="Basic and acidic residues" evidence="1">
    <location>
        <begin position="973"/>
        <end position="984"/>
    </location>
</feature>
<dbReference type="GO" id="GO:0005854">
    <property type="term" value="C:nascent polypeptide-associated complex"/>
    <property type="evidence" value="ECO:0007669"/>
    <property type="project" value="InterPro"/>
</dbReference>
<dbReference type="PaxDb" id="121845-A0A3Q0J3E4"/>
<dbReference type="PANTHER" id="PTHR21713">
    <property type="entry name" value="NASCENT POLYPEPTIDE ASSOCIATED COMPLEX ALPHA SUBUNIT-RELATED"/>
    <property type="match status" value="1"/>
</dbReference>
<feature type="compositionally biased region" description="Basic and acidic residues" evidence="1">
    <location>
        <begin position="916"/>
        <end position="928"/>
    </location>
</feature>
<dbReference type="GeneID" id="113469464"/>
<keyword evidence="2" id="KW-1185">Reference proteome</keyword>
<evidence type="ECO:0000256" key="1">
    <source>
        <dbReference type="SAM" id="MobiDB-lite"/>
    </source>
</evidence>
<feature type="compositionally biased region" description="Low complexity" evidence="1">
    <location>
        <begin position="34"/>
        <end position="46"/>
    </location>
</feature>
<feature type="compositionally biased region" description="Basic and acidic residues" evidence="1">
    <location>
        <begin position="556"/>
        <end position="565"/>
    </location>
</feature>
<name>A0A3Q0J3E4_DIACI</name>
<accession>A0A3Q0J3E4</accession>
<feature type="compositionally biased region" description="Low complexity" evidence="1">
    <location>
        <begin position="62"/>
        <end position="85"/>
    </location>
</feature>
<dbReference type="AlphaFoldDB" id="A0A3Q0J3E4"/>
<feature type="compositionally biased region" description="Basic and acidic residues" evidence="1">
    <location>
        <begin position="1131"/>
        <end position="1146"/>
    </location>
</feature>
<proteinExistence type="predicted"/>
<feature type="compositionally biased region" description="Polar residues" evidence="1">
    <location>
        <begin position="1033"/>
        <end position="1049"/>
    </location>
</feature>
<dbReference type="RefSeq" id="XP_026682997.1">
    <property type="nucleotide sequence ID" value="XM_026827196.1"/>
</dbReference>
<evidence type="ECO:0000313" key="3">
    <source>
        <dbReference type="RefSeq" id="XP_026682997.1"/>
    </source>
</evidence>
<dbReference type="KEGG" id="dci:113469464"/>